<organism evidence="4 5">
    <name type="scientific">Actinomadura bangladeshensis</name>
    <dbReference type="NCBI Taxonomy" id="453573"/>
    <lineage>
        <taxon>Bacteria</taxon>
        <taxon>Bacillati</taxon>
        <taxon>Actinomycetota</taxon>
        <taxon>Actinomycetes</taxon>
        <taxon>Streptosporangiales</taxon>
        <taxon>Thermomonosporaceae</taxon>
        <taxon>Actinomadura</taxon>
    </lineage>
</organism>
<dbReference type="RefSeq" id="WP_163062228.1">
    <property type="nucleotide sequence ID" value="NZ_JAAGLI010000941.1"/>
</dbReference>
<dbReference type="Proteomes" id="UP000475532">
    <property type="component" value="Unassembled WGS sequence"/>
</dbReference>
<dbReference type="EMBL" id="JAAGLI010000941">
    <property type="protein sequence ID" value="NEA27641.1"/>
    <property type="molecule type" value="Genomic_DNA"/>
</dbReference>
<reference evidence="4 5" key="1">
    <citation type="submission" date="2020-01" db="EMBL/GenBank/DDBJ databases">
        <title>Insect and environment-associated Actinomycetes.</title>
        <authorList>
            <person name="Currrie C."/>
            <person name="Chevrette M."/>
            <person name="Carlson C."/>
            <person name="Stubbendieck R."/>
            <person name="Wendt-Pienkowski E."/>
        </authorList>
    </citation>
    <scope>NUCLEOTIDE SEQUENCE [LARGE SCALE GENOMIC DNA]</scope>
    <source>
        <strain evidence="4 5">SID10258</strain>
    </source>
</reference>
<evidence type="ECO:0000259" key="3">
    <source>
        <dbReference type="SMART" id="SM00858"/>
    </source>
</evidence>
<name>A0A6L9QQ58_9ACTN</name>
<dbReference type="InterPro" id="IPR013974">
    <property type="entry name" value="SAF"/>
</dbReference>
<evidence type="ECO:0000313" key="4">
    <source>
        <dbReference type="EMBL" id="NEA27641.1"/>
    </source>
</evidence>
<feature type="region of interest" description="Disordered" evidence="1">
    <location>
        <begin position="1"/>
        <end position="29"/>
    </location>
</feature>
<dbReference type="SMART" id="SM00858">
    <property type="entry name" value="SAF"/>
    <property type="match status" value="1"/>
</dbReference>
<proteinExistence type="predicted"/>
<gene>
    <name evidence="4" type="ORF">G3I70_34865</name>
</gene>
<keyword evidence="2" id="KW-1133">Transmembrane helix</keyword>
<feature type="domain" description="SAF" evidence="3">
    <location>
        <begin position="62"/>
        <end position="125"/>
    </location>
</feature>
<keyword evidence="2" id="KW-0812">Transmembrane</keyword>
<dbReference type="CDD" id="cd11615">
    <property type="entry name" value="SAF_NeuB_like"/>
    <property type="match status" value="1"/>
</dbReference>
<dbReference type="Pfam" id="PF08666">
    <property type="entry name" value="SAF"/>
    <property type="match status" value="1"/>
</dbReference>
<evidence type="ECO:0000256" key="1">
    <source>
        <dbReference type="SAM" id="MobiDB-lite"/>
    </source>
</evidence>
<protein>
    <recommendedName>
        <fullName evidence="3">SAF domain-containing protein</fullName>
    </recommendedName>
</protein>
<accession>A0A6L9QQ58</accession>
<dbReference type="AlphaFoldDB" id="A0A6L9QQ58"/>
<keyword evidence="2" id="KW-0472">Membrane</keyword>
<dbReference type="InterPro" id="IPR057736">
    <property type="entry name" value="SAF_PseI/NeuA/NeuB"/>
</dbReference>
<evidence type="ECO:0000313" key="5">
    <source>
        <dbReference type="Proteomes" id="UP000475532"/>
    </source>
</evidence>
<feature type="transmembrane region" description="Helical" evidence="2">
    <location>
        <begin position="35"/>
        <end position="55"/>
    </location>
</feature>
<comment type="caution">
    <text evidence="4">The sequence shown here is derived from an EMBL/GenBank/DDBJ whole genome shotgun (WGS) entry which is preliminary data.</text>
</comment>
<evidence type="ECO:0000256" key="2">
    <source>
        <dbReference type="SAM" id="Phobius"/>
    </source>
</evidence>
<sequence>MRFSGGTLPKPAVPKLTGGPLPTSSKRLARQRRPGWIASGVMLLVFAMAANVYLFRSAGERMPVVRVARDVPVGHRIVQADLDVVRVATDSPGATIPQRQLREVIGQRAAVGLRKGTFLAASQLTAQQSPQRGQALVTVPLKAGAVPPGLAPGWHVRVVFASGEQSTDAGSVRSRAQAGVLRDVTGVVDQVESPDAEGAVAVSLLVADSDSSTVARQAAAGSVVLVVTERRG</sequence>